<organism evidence="1 2">
    <name type="scientific">Pedobacter montanisoli</name>
    <dbReference type="NCBI Taxonomy" id="2923277"/>
    <lineage>
        <taxon>Bacteria</taxon>
        <taxon>Pseudomonadati</taxon>
        <taxon>Bacteroidota</taxon>
        <taxon>Sphingobacteriia</taxon>
        <taxon>Sphingobacteriales</taxon>
        <taxon>Sphingobacteriaceae</taxon>
        <taxon>Pedobacter</taxon>
    </lineage>
</organism>
<evidence type="ECO:0008006" key="3">
    <source>
        <dbReference type="Google" id="ProtNLM"/>
    </source>
</evidence>
<reference evidence="1" key="1">
    <citation type="submission" date="2022-03" db="EMBL/GenBank/DDBJ databases">
        <authorList>
            <person name="Woo C.Y."/>
        </authorList>
    </citation>
    <scope>NUCLEOTIDE SEQUENCE</scope>
    <source>
        <strain evidence="1">CYS-01</strain>
    </source>
</reference>
<keyword evidence="2" id="KW-1185">Reference proteome</keyword>
<gene>
    <name evidence="1" type="ORF">MMF97_11720</name>
</gene>
<protein>
    <recommendedName>
        <fullName evidence="3">SsrA-binding protein</fullName>
    </recommendedName>
</protein>
<evidence type="ECO:0000313" key="2">
    <source>
        <dbReference type="Proteomes" id="UP001165460"/>
    </source>
</evidence>
<dbReference type="EMBL" id="JALGBH010000002">
    <property type="protein sequence ID" value="MCJ0743384.1"/>
    <property type="molecule type" value="Genomic_DNA"/>
</dbReference>
<comment type="caution">
    <text evidence="1">The sequence shown here is derived from an EMBL/GenBank/DDBJ whole genome shotgun (WGS) entry which is preliminary data.</text>
</comment>
<name>A0ABS9ZYL4_9SPHI</name>
<dbReference type="Proteomes" id="UP001165460">
    <property type="component" value="Unassembled WGS sequence"/>
</dbReference>
<evidence type="ECO:0000313" key="1">
    <source>
        <dbReference type="EMBL" id="MCJ0743384.1"/>
    </source>
</evidence>
<proteinExistence type="predicted"/>
<dbReference type="RefSeq" id="WP_243362544.1">
    <property type="nucleotide sequence ID" value="NZ_JALGBH010000002.1"/>
</dbReference>
<sequence>MKKIAFGMLNQLNKLLLPSLFKKDPNRLKGYEKAILGFRYWVLINYLKAKEINA</sequence>
<accession>A0ABS9ZYL4</accession>